<protein>
    <recommendedName>
        <fullName evidence="5 6">Large ribosomal subunit protein uL10</fullName>
    </recommendedName>
</protein>
<dbReference type="OrthoDB" id="9808307at2"/>
<keyword evidence="9" id="KW-1185">Reference proteome</keyword>
<dbReference type="KEGG" id="nco:AAW31_01305"/>
<evidence type="ECO:0000256" key="3">
    <source>
        <dbReference type="ARBA" id="ARBA00022980"/>
    </source>
</evidence>
<dbReference type="RefSeq" id="WP_046848857.1">
    <property type="nucleotide sequence ID" value="NZ_CBDIPD010000145.1"/>
</dbReference>
<evidence type="ECO:0000256" key="1">
    <source>
        <dbReference type="ARBA" id="ARBA00002633"/>
    </source>
</evidence>
<dbReference type="PATRIC" id="fig|44574.3.peg.309"/>
<dbReference type="Proteomes" id="UP000034156">
    <property type="component" value="Chromosome"/>
</dbReference>
<accession>A0A0F7KD70</accession>
<dbReference type="SUPFAM" id="SSF160369">
    <property type="entry name" value="Ribosomal protein L10-like"/>
    <property type="match status" value="1"/>
</dbReference>
<sequence>MSLNLEQKKAIIAEVGAQIADAQAIILAEYRGLEVSKFTQLRAKTRESGIYFRVVKNSFVRRAVKNTPYSTLADQMVGPLVYGIGRDPVTTAKVLHEFAKNNDKFVIKAGAITGTVLSNKEVAALASLPSREELLSRLMGTLQAPIAKFVRTLNEVPTSFVRGLAAIRDHK</sequence>
<evidence type="ECO:0000313" key="9">
    <source>
        <dbReference type="Proteomes" id="UP000034156"/>
    </source>
</evidence>
<keyword evidence="6" id="KW-0694">RNA-binding</keyword>
<dbReference type="PANTHER" id="PTHR11560">
    <property type="entry name" value="39S RIBOSOMAL PROTEIN L10, MITOCHONDRIAL"/>
    <property type="match status" value="1"/>
</dbReference>
<dbReference type="CDD" id="cd05797">
    <property type="entry name" value="Ribosomal_L10"/>
    <property type="match status" value="1"/>
</dbReference>
<dbReference type="Gene3D" id="6.10.250.290">
    <property type="match status" value="1"/>
</dbReference>
<keyword evidence="4 6" id="KW-0687">Ribonucleoprotein</keyword>
<dbReference type="GO" id="GO:0006412">
    <property type="term" value="P:translation"/>
    <property type="evidence" value="ECO:0007669"/>
    <property type="project" value="UniProtKB-UniRule"/>
</dbReference>
<reference evidence="7 9" key="2">
    <citation type="journal article" date="2016" name="Genome Announc.">
        <title>Genome Sequence of Nitrosomonas communis Strain Nm2, a Mesophilic Ammonia-Oxidizing Bacterium Isolated from Mediterranean Soil.</title>
        <authorList>
            <person name="Kozlowski J.A."/>
            <person name="Kits K.D."/>
            <person name="Stein L.Y."/>
        </authorList>
    </citation>
    <scope>NUCLEOTIDE SEQUENCE [LARGE SCALE GENOMIC DNA]</scope>
    <source>
        <strain evidence="7 9">Nm2</strain>
    </source>
</reference>
<evidence type="ECO:0000313" key="7">
    <source>
        <dbReference type="EMBL" id="AKH36754.1"/>
    </source>
</evidence>
<dbReference type="GO" id="GO:1990904">
    <property type="term" value="C:ribonucleoprotein complex"/>
    <property type="evidence" value="ECO:0007669"/>
    <property type="project" value="UniProtKB-KW"/>
</dbReference>
<dbReference type="GO" id="GO:0005840">
    <property type="term" value="C:ribosome"/>
    <property type="evidence" value="ECO:0007669"/>
    <property type="project" value="UniProtKB-KW"/>
</dbReference>
<dbReference type="AlphaFoldDB" id="A0A0F7KD70"/>
<keyword evidence="6" id="KW-0699">rRNA-binding</keyword>
<organism evidence="7 9">
    <name type="scientific">Nitrosomonas communis</name>
    <dbReference type="NCBI Taxonomy" id="44574"/>
    <lineage>
        <taxon>Bacteria</taxon>
        <taxon>Pseudomonadati</taxon>
        <taxon>Pseudomonadota</taxon>
        <taxon>Betaproteobacteria</taxon>
        <taxon>Nitrosomonadales</taxon>
        <taxon>Nitrosomonadaceae</taxon>
        <taxon>Nitrosomonas</taxon>
    </lineage>
</organism>
<proteinExistence type="inferred from homology"/>
<evidence type="ECO:0000256" key="5">
    <source>
        <dbReference type="ARBA" id="ARBA00035202"/>
    </source>
</evidence>
<dbReference type="NCBIfam" id="NF000955">
    <property type="entry name" value="PRK00099.1-1"/>
    <property type="match status" value="1"/>
</dbReference>
<dbReference type="Gene3D" id="3.30.70.1730">
    <property type="match status" value="1"/>
</dbReference>
<dbReference type="EMBL" id="VNHT01000082">
    <property type="protein sequence ID" value="TYP76336.1"/>
    <property type="molecule type" value="Genomic_DNA"/>
</dbReference>
<evidence type="ECO:0000313" key="10">
    <source>
        <dbReference type="Proteomes" id="UP000324176"/>
    </source>
</evidence>
<reference evidence="9" key="1">
    <citation type="submission" date="2015-05" db="EMBL/GenBank/DDBJ databases">
        <title>Draft genome of Nitrosomonas communis strain Nm2.</title>
        <authorList>
            <person name="Kozlowski J.A."/>
            <person name="Kits K.D."/>
            <person name="Stein L.Y."/>
        </authorList>
    </citation>
    <scope>NUCLEOTIDE SEQUENCE [LARGE SCALE GENOMIC DNA]</scope>
    <source>
        <strain evidence="9">Nm2</strain>
    </source>
</reference>
<dbReference type="EMBL" id="CP011451">
    <property type="protein sequence ID" value="AKH36754.1"/>
    <property type="molecule type" value="Genomic_DNA"/>
</dbReference>
<evidence type="ECO:0000256" key="2">
    <source>
        <dbReference type="ARBA" id="ARBA00008889"/>
    </source>
</evidence>
<dbReference type="InterPro" id="IPR047865">
    <property type="entry name" value="Ribosomal_uL10_bac_type"/>
</dbReference>
<name>A0A0F7KD70_9PROT</name>
<gene>
    <name evidence="6" type="primary">rplJ</name>
    <name evidence="7" type="ORF">AAW31_01305</name>
    <name evidence="8" type="ORF">BCL69_10827</name>
</gene>
<dbReference type="HAMAP" id="MF_00362">
    <property type="entry name" value="Ribosomal_uL10"/>
    <property type="match status" value="1"/>
</dbReference>
<dbReference type="Proteomes" id="UP000324176">
    <property type="component" value="Unassembled WGS sequence"/>
</dbReference>
<evidence type="ECO:0000313" key="8">
    <source>
        <dbReference type="EMBL" id="TYP76336.1"/>
    </source>
</evidence>
<dbReference type="InterPro" id="IPR022973">
    <property type="entry name" value="Ribosomal_uL10_bac"/>
</dbReference>
<keyword evidence="3 6" id="KW-0689">Ribosomal protein</keyword>
<evidence type="ECO:0000256" key="4">
    <source>
        <dbReference type="ARBA" id="ARBA00023274"/>
    </source>
</evidence>
<comment type="similarity">
    <text evidence="2 6">Belongs to the universal ribosomal protein uL10 family.</text>
</comment>
<comment type="subunit">
    <text evidence="6">Part of the ribosomal stalk of the 50S ribosomal subunit. The N-terminus interacts with L11 and the large rRNA to form the base of the stalk. The C-terminus forms an elongated spine to which L12 dimers bind in a sequential fashion forming a multimeric L10(L12)X complex.</text>
</comment>
<dbReference type="InterPro" id="IPR001790">
    <property type="entry name" value="Ribosomal_uL10"/>
</dbReference>
<dbReference type="InterPro" id="IPR043141">
    <property type="entry name" value="Ribosomal_uL10-like_sf"/>
</dbReference>
<dbReference type="GO" id="GO:0070180">
    <property type="term" value="F:large ribosomal subunit rRNA binding"/>
    <property type="evidence" value="ECO:0007669"/>
    <property type="project" value="UniProtKB-UniRule"/>
</dbReference>
<reference evidence="8 10" key="3">
    <citation type="submission" date="2019-07" db="EMBL/GenBank/DDBJ databases">
        <title>Active sludge and wastewater microbial communities from Klosterneuburg, Austria.</title>
        <authorList>
            <person name="Wagner M."/>
        </authorList>
    </citation>
    <scope>NUCLEOTIDE SEQUENCE [LARGE SCALE GENOMIC DNA]</scope>
    <source>
        <strain evidence="8 10">Nm2</strain>
    </source>
</reference>
<dbReference type="Pfam" id="PF00466">
    <property type="entry name" value="Ribosomal_L10"/>
    <property type="match status" value="1"/>
</dbReference>
<comment type="function">
    <text evidence="1 6">Forms part of the ribosomal stalk, playing a central role in the interaction of the ribosome with GTP-bound translation factors.</text>
</comment>
<evidence type="ECO:0000256" key="6">
    <source>
        <dbReference type="HAMAP-Rule" id="MF_00362"/>
    </source>
</evidence>